<dbReference type="eggNOG" id="COG2141">
    <property type="taxonomic scope" value="Bacteria"/>
</dbReference>
<dbReference type="NCBIfam" id="TIGR03617">
    <property type="entry name" value="F420_MSMEG_2256"/>
    <property type="match status" value="1"/>
</dbReference>
<feature type="domain" description="Luciferase-like" evidence="1">
    <location>
        <begin position="11"/>
        <end position="309"/>
    </location>
</feature>
<dbReference type="GO" id="GO:0016705">
    <property type="term" value="F:oxidoreductase activity, acting on paired donors, with incorporation or reduction of molecular oxygen"/>
    <property type="evidence" value="ECO:0007669"/>
    <property type="project" value="InterPro"/>
</dbReference>
<organism evidence="2 3">
    <name type="scientific">Sphaerobacter thermophilus (strain ATCC 49802 / DSM 20745 / KCCM 41009 / NCIMB 13125 / S 6022)</name>
    <dbReference type="NCBI Taxonomy" id="479434"/>
    <lineage>
        <taxon>Bacteria</taxon>
        <taxon>Pseudomonadati</taxon>
        <taxon>Thermomicrobiota</taxon>
        <taxon>Thermomicrobia</taxon>
        <taxon>Sphaerobacterales</taxon>
        <taxon>Sphaerobacterineae</taxon>
        <taxon>Sphaerobacteraceae</taxon>
        <taxon>Sphaerobacter</taxon>
    </lineage>
</organism>
<evidence type="ECO:0000259" key="1">
    <source>
        <dbReference type="Pfam" id="PF00296"/>
    </source>
</evidence>
<accession>D1C150</accession>
<dbReference type="KEGG" id="sti:Sthe_0529"/>
<dbReference type="AlphaFoldDB" id="D1C150"/>
<dbReference type="PANTHER" id="PTHR43244:SF2">
    <property type="entry name" value="CONSERVED HYPOTHETICAL ALANINE AND PROLINE-RICH PROTEIN"/>
    <property type="match status" value="1"/>
</dbReference>
<dbReference type="Gene3D" id="3.20.20.30">
    <property type="entry name" value="Luciferase-like domain"/>
    <property type="match status" value="1"/>
</dbReference>
<evidence type="ECO:0000313" key="2">
    <source>
        <dbReference type="EMBL" id="ACZ37967.1"/>
    </source>
</evidence>
<dbReference type="CDD" id="cd01097">
    <property type="entry name" value="Tetrahydromethanopterin_reductase"/>
    <property type="match status" value="1"/>
</dbReference>
<dbReference type="InterPro" id="IPR036661">
    <property type="entry name" value="Luciferase-like_sf"/>
</dbReference>
<keyword evidence="2" id="KW-0560">Oxidoreductase</keyword>
<reference evidence="2 3" key="2">
    <citation type="journal article" date="2010" name="Stand. Genomic Sci.">
        <title>Complete genome sequence of Desulfohalobium retbaense type strain (HR(100)).</title>
        <authorList>
            <person name="Spring S."/>
            <person name="Nolan M."/>
            <person name="Lapidus A."/>
            <person name="Glavina Del Rio T."/>
            <person name="Copeland A."/>
            <person name="Tice H."/>
            <person name="Cheng J.F."/>
            <person name="Lucas S."/>
            <person name="Land M."/>
            <person name="Chen F."/>
            <person name="Bruce D."/>
            <person name="Goodwin L."/>
            <person name="Pitluck S."/>
            <person name="Ivanova N."/>
            <person name="Mavromatis K."/>
            <person name="Mikhailova N."/>
            <person name="Pati A."/>
            <person name="Chen A."/>
            <person name="Palaniappan K."/>
            <person name="Hauser L."/>
            <person name="Chang Y.J."/>
            <person name="Jeffries C.D."/>
            <person name="Munk C."/>
            <person name="Kiss H."/>
            <person name="Chain P."/>
            <person name="Han C."/>
            <person name="Brettin T."/>
            <person name="Detter J.C."/>
            <person name="Schuler E."/>
            <person name="Goker M."/>
            <person name="Rohde M."/>
            <person name="Bristow J."/>
            <person name="Eisen J.A."/>
            <person name="Markowitz V."/>
            <person name="Hugenholtz P."/>
            <person name="Kyrpides N.C."/>
            <person name="Klenk H.P."/>
        </authorList>
    </citation>
    <scope>NUCLEOTIDE SEQUENCE [LARGE SCALE GENOMIC DNA]</scope>
    <source>
        <strain evidence="3">ATCC 49802 / DSM 20745 / S 6022</strain>
    </source>
</reference>
<dbReference type="HOGENOM" id="CLU_027853_5_1_0"/>
<gene>
    <name evidence="2" type="ordered locus">Sthe_0529</name>
</gene>
<protein>
    <submittedName>
        <fullName evidence="2">Luciferase-like monooxygenase</fullName>
    </submittedName>
</protein>
<dbReference type="Proteomes" id="UP000002027">
    <property type="component" value="Chromosome 1"/>
</dbReference>
<dbReference type="InterPro" id="IPR050564">
    <property type="entry name" value="F420-G6PD/mer"/>
</dbReference>
<dbReference type="STRING" id="479434.Sthe_0529"/>
<sequence length="350" mass="39174">MKIETIIPDSAFEQIPALARRLEELGFDGLAQPELKHHPFVALALAAPVTQRLTLATSVAIAFPRSPMVVAYQAHDLQRLSRGRFVLGLGTQVKGHIERRFSTTWDSPGPRLREYVLALRAIWKTWQTGEPLDFQGRFYRFSLMTPEFDPGPIPYHPIPIEIAAVNAYNARLAGEIGDGLRVHPMTTPEYLRDVLWPLVREGAARSGRDLRGFRMVGGGFIATGAGESEVRTAREQARYRIAFYASTRTYLPVLEHHGWAELNPKLRRLIAENRWDQLASVIPDEVLDAFCISGTYDTIAKRVRERLEGLVDVLHVAPPADPLRPDERYLAAIAELKSITPASAMHGNDS</sequence>
<dbReference type="SUPFAM" id="SSF51679">
    <property type="entry name" value="Bacterial luciferase-like"/>
    <property type="match status" value="1"/>
</dbReference>
<dbReference type="GO" id="GO:0004497">
    <property type="term" value="F:monooxygenase activity"/>
    <property type="evidence" value="ECO:0007669"/>
    <property type="project" value="UniProtKB-KW"/>
</dbReference>
<dbReference type="RefSeq" id="WP_012871014.1">
    <property type="nucleotide sequence ID" value="NC_013523.1"/>
</dbReference>
<proteinExistence type="predicted"/>
<dbReference type="Pfam" id="PF00296">
    <property type="entry name" value="Bac_luciferase"/>
    <property type="match status" value="1"/>
</dbReference>
<dbReference type="InterPro" id="IPR019919">
    <property type="entry name" value="Lucif-like_OxRdtase_MSMEG_2256"/>
</dbReference>
<evidence type="ECO:0000313" key="3">
    <source>
        <dbReference type="Proteomes" id="UP000002027"/>
    </source>
</evidence>
<name>D1C150_SPHTD</name>
<dbReference type="InterPro" id="IPR011251">
    <property type="entry name" value="Luciferase-like_dom"/>
</dbReference>
<dbReference type="InParanoid" id="D1C150"/>
<dbReference type="EMBL" id="CP001823">
    <property type="protein sequence ID" value="ACZ37967.1"/>
    <property type="molecule type" value="Genomic_DNA"/>
</dbReference>
<reference evidence="3" key="1">
    <citation type="submission" date="2009-11" db="EMBL/GenBank/DDBJ databases">
        <title>The complete chromosome 1 of Sphaerobacter thermophilus DSM 20745.</title>
        <authorList>
            <person name="Lucas S."/>
            <person name="Copeland A."/>
            <person name="Lapidus A."/>
            <person name="Glavina del Rio T."/>
            <person name="Dalin E."/>
            <person name="Tice H."/>
            <person name="Bruce D."/>
            <person name="Goodwin L."/>
            <person name="Pitluck S."/>
            <person name="Kyrpides N."/>
            <person name="Mavromatis K."/>
            <person name="Ivanova N."/>
            <person name="Mikhailova N."/>
            <person name="LaButti K.M."/>
            <person name="Clum A."/>
            <person name="Sun H.I."/>
            <person name="Brettin T."/>
            <person name="Detter J.C."/>
            <person name="Han C."/>
            <person name="Larimer F."/>
            <person name="Land M."/>
            <person name="Hauser L."/>
            <person name="Markowitz V."/>
            <person name="Cheng J.F."/>
            <person name="Hugenholtz P."/>
            <person name="Woyke T."/>
            <person name="Wu D."/>
            <person name="Steenblock K."/>
            <person name="Schneider S."/>
            <person name="Pukall R."/>
            <person name="Goeker M."/>
            <person name="Klenk H.P."/>
            <person name="Eisen J.A."/>
        </authorList>
    </citation>
    <scope>NUCLEOTIDE SEQUENCE [LARGE SCALE GENOMIC DNA]</scope>
    <source>
        <strain evidence="3">ATCC 49802 / DSM 20745 / S 6022</strain>
    </source>
</reference>
<dbReference type="PANTHER" id="PTHR43244">
    <property type="match status" value="1"/>
</dbReference>
<keyword evidence="3" id="KW-1185">Reference proteome</keyword>
<keyword evidence="2" id="KW-0503">Monooxygenase</keyword>